<sequence length="117" mass="12399">MGLSAIFGGCFKAEGQAAVLACKAKAVAAKQSSYPWVSVSDLSNPISATLSKDLSVSLARSNLYVFTLAEMKLITQGFSFGNFLGEGGFRPVHKGFIDDKLRLGLNAQTVAIKLLNL</sequence>
<protein>
    <submittedName>
        <fullName evidence="1">Uncharacterized protein</fullName>
    </submittedName>
</protein>
<organism evidence="1 2">
    <name type="scientific">Acacia crassicarpa</name>
    <name type="common">northern wattle</name>
    <dbReference type="NCBI Taxonomy" id="499986"/>
    <lineage>
        <taxon>Eukaryota</taxon>
        <taxon>Viridiplantae</taxon>
        <taxon>Streptophyta</taxon>
        <taxon>Embryophyta</taxon>
        <taxon>Tracheophyta</taxon>
        <taxon>Spermatophyta</taxon>
        <taxon>Magnoliopsida</taxon>
        <taxon>eudicotyledons</taxon>
        <taxon>Gunneridae</taxon>
        <taxon>Pentapetalae</taxon>
        <taxon>rosids</taxon>
        <taxon>fabids</taxon>
        <taxon>Fabales</taxon>
        <taxon>Fabaceae</taxon>
        <taxon>Caesalpinioideae</taxon>
        <taxon>mimosoid clade</taxon>
        <taxon>Acacieae</taxon>
        <taxon>Acacia</taxon>
    </lineage>
</organism>
<comment type="caution">
    <text evidence="1">The sequence shown here is derived from an EMBL/GenBank/DDBJ whole genome shotgun (WGS) entry which is preliminary data.</text>
</comment>
<dbReference type="EMBL" id="JAWXYG010000013">
    <property type="protein sequence ID" value="KAK4255727.1"/>
    <property type="molecule type" value="Genomic_DNA"/>
</dbReference>
<proteinExistence type="predicted"/>
<evidence type="ECO:0000313" key="2">
    <source>
        <dbReference type="Proteomes" id="UP001293593"/>
    </source>
</evidence>
<dbReference type="Gene3D" id="3.30.200.20">
    <property type="entry name" value="Phosphorylase Kinase, domain 1"/>
    <property type="match status" value="1"/>
</dbReference>
<evidence type="ECO:0000313" key="1">
    <source>
        <dbReference type="EMBL" id="KAK4255727.1"/>
    </source>
</evidence>
<dbReference type="Proteomes" id="UP001293593">
    <property type="component" value="Unassembled WGS sequence"/>
</dbReference>
<dbReference type="InterPro" id="IPR011009">
    <property type="entry name" value="Kinase-like_dom_sf"/>
</dbReference>
<accession>A0AAE1M6X2</accession>
<gene>
    <name evidence="1" type="ORF">QN277_008690</name>
</gene>
<keyword evidence="2" id="KW-1185">Reference proteome</keyword>
<name>A0AAE1M6X2_9FABA</name>
<dbReference type="AlphaFoldDB" id="A0AAE1M6X2"/>
<dbReference type="SUPFAM" id="SSF56112">
    <property type="entry name" value="Protein kinase-like (PK-like)"/>
    <property type="match status" value="1"/>
</dbReference>
<reference evidence="1" key="1">
    <citation type="submission" date="2023-10" db="EMBL/GenBank/DDBJ databases">
        <title>Chromosome-level genome of the transformable northern wattle, Acacia crassicarpa.</title>
        <authorList>
            <person name="Massaro I."/>
            <person name="Sinha N.R."/>
            <person name="Poethig S."/>
            <person name="Leichty A.R."/>
        </authorList>
    </citation>
    <scope>NUCLEOTIDE SEQUENCE</scope>
    <source>
        <strain evidence="1">Acra3RX</strain>
        <tissue evidence="1">Leaf</tissue>
    </source>
</reference>